<gene>
    <name evidence="1" type="ORF">ACFSOY_14185</name>
</gene>
<dbReference type="EMBL" id="JBHUIO010000009">
    <property type="protein sequence ID" value="MFD2171112.1"/>
    <property type="molecule type" value="Genomic_DNA"/>
</dbReference>
<dbReference type="Proteomes" id="UP001597343">
    <property type="component" value="Unassembled WGS sequence"/>
</dbReference>
<reference evidence="2" key="1">
    <citation type="journal article" date="2019" name="Int. J. Syst. Evol. Microbiol.">
        <title>The Global Catalogue of Microorganisms (GCM) 10K type strain sequencing project: providing services to taxonomists for standard genome sequencing and annotation.</title>
        <authorList>
            <consortium name="The Broad Institute Genomics Platform"/>
            <consortium name="The Broad Institute Genome Sequencing Center for Infectious Disease"/>
            <person name="Wu L."/>
            <person name="Ma J."/>
        </authorList>
    </citation>
    <scope>NUCLEOTIDE SEQUENCE [LARGE SCALE GENOMIC DNA]</scope>
    <source>
        <strain evidence="2">CGMCC 1.13574</strain>
    </source>
</reference>
<name>A0ABW4ZYS6_9BACL</name>
<dbReference type="InterPro" id="IPR058600">
    <property type="entry name" value="YhjD-like"/>
</dbReference>
<evidence type="ECO:0000313" key="1">
    <source>
        <dbReference type="EMBL" id="MFD2171112.1"/>
    </source>
</evidence>
<dbReference type="Pfam" id="PF26325">
    <property type="entry name" value="YhjD"/>
    <property type="match status" value="1"/>
</dbReference>
<protein>
    <submittedName>
        <fullName evidence="1">Uncharacterized protein</fullName>
    </submittedName>
</protein>
<keyword evidence="2" id="KW-1185">Reference proteome</keyword>
<sequence length="86" mass="10477">MCSITLIHKVILLEKLEEQLRDETKNLRSELRERNLLLLEREERDHDIFVLFTENEYRRKVYFMRPMLDAEQQGILGCYHLGAERQ</sequence>
<evidence type="ECO:0000313" key="2">
    <source>
        <dbReference type="Proteomes" id="UP001597343"/>
    </source>
</evidence>
<comment type="caution">
    <text evidence="1">The sequence shown here is derived from an EMBL/GenBank/DDBJ whole genome shotgun (WGS) entry which is preliminary data.</text>
</comment>
<proteinExistence type="predicted"/>
<organism evidence="1 2">
    <name type="scientific">Tumebacillus lipolyticus</name>
    <dbReference type="NCBI Taxonomy" id="1280370"/>
    <lineage>
        <taxon>Bacteria</taxon>
        <taxon>Bacillati</taxon>
        <taxon>Bacillota</taxon>
        <taxon>Bacilli</taxon>
        <taxon>Bacillales</taxon>
        <taxon>Alicyclobacillaceae</taxon>
        <taxon>Tumebacillus</taxon>
    </lineage>
</organism>
<accession>A0ABW4ZYS6</accession>